<reference evidence="2 4" key="2">
    <citation type="journal article" date="2013" name="Nature">
        <title>Insights into bilaterian evolution from three spiralian genomes.</title>
        <authorList>
            <person name="Simakov O."/>
            <person name="Marletaz F."/>
            <person name="Cho S.J."/>
            <person name="Edsinger-Gonzales E."/>
            <person name="Havlak P."/>
            <person name="Hellsten U."/>
            <person name="Kuo D.H."/>
            <person name="Larsson T."/>
            <person name="Lv J."/>
            <person name="Arendt D."/>
            <person name="Savage R."/>
            <person name="Osoegawa K."/>
            <person name="de Jong P."/>
            <person name="Grimwood J."/>
            <person name="Chapman J.A."/>
            <person name="Shapiro H."/>
            <person name="Aerts A."/>
            <person name="Otillar R.P."/>
            <person name="Terry A.Y."/>
            <person name="Boore J.L."/>
            <person name="Grigoriev I.V."/>
            <person name="Lindberg D.R."/>
            <person name="Seaver E.C."/>
            <person name="Weisblat D.A."/>
            <person name="Putnam N.H."/>
            <person name="Rokhsar D.S."/>
        </authorList>
    </citation>
    <scope>NUCLEOTIDE SEQUENCE</scope>
    <source>
        <strain evidence="2 4">I ESC-2004</strain>
    </source>
</reference>
<proteinExistence type="predicted"/>
<dbReference type="AlphaFoldDB" id="R7UYA1"/>
<keyword evidence="1" id="KW-1133">Transmembrane helix</keyword>
<feature type="transmembrane region" description="Helical" evidence="1">
    <location>
        <begin position="214"/>
        <end position="235"/>
    </location>
</feature>
<evidence type="ECO:0000313" key="2">
    <source>
        <dbReference type="EMBL" id="ELU11232.1"/>
    </source>
</evidence>
<keyword evidence="4" id="KW-1185">Reference proteome</keyword>
<name>R7UYA1_CAPTE</name>
<reference evidence="3" key="3">
    <citation type="submission" date="2015-06" db="UniProtKB">
        <authorList>
            <consortium name="EnsemblMetazoa"/>
        </authorList>
    </citation>
    <scope>IDENTIFICATION</scope>
</reference>
<dbReference type="OrthoDB" id="775972at2759"/>
<dbReference type="HOGENOM" id="CLU_814430_0_0_1"/>
<dbReference type="EMBL" id="AMQN01005804">
    <property type="status" value="NOT_ANNOTATED_CDS"/>
    <property type="molecule type" value="Genomic_DNA"/>
</dbReference>
<organism evidence="2">
    <name type="scientific">Capitella teleta</name>
    <name type="common">Polychaete worm</name>
    <dbReference type="NCBI Taxonomy" id="283909"/>
    <lineage>
        <taxon>Eukaryota</taxon>
        <taxon>Metazoa</taxon>
        <taxon>Spiralia</taxon>
        <taxon>Lophotrochozoa</taxon>
        <taxon>Annelida</taxon>
        <taxon>Polychaeta</taxon>
        <taxon>Sedentaria</taxon>
        <taxon>Scolecida</taxon>
        <taxon>Capitellidae</taxon>
        <taxon>Capitella</taxon>
    </lineage>
</organism>
<evidence type="ECO:0000313" key="4">
    <source>
        <dbReference type="Proteomes" id="UP000014760"/>
    </source>
</evidence>
<evidence type="ECO:0000256" key="1">
    <source>
        <dbReference type="SAM" id="Phobius"/>
    </source>
</evidence>
<protein>
    <submittedName>
        <fullName evidence="2 3">Uncharacterized protein</fullName>
    </submittedName>
</protein>
<gene>
    <name evidence="2" type="ORF">CAPTEDRAFT_212860</name>
</gene>
<keyword evidence="1" id="KW-0812">Transmembrane</keyword>
<keyword evidence="1" id="KW-0472">Membrane</keyword>
<reference evidence="4" key="1">
    <citation type="submission" date="2012-12" db="EMBL/GenBank/DDBJ databases">
        <authorList>
            <person name="Hellsten U."/>
            <person name="Grimwood J."/>
            <person name="Chapman J.A."/>
            <person name="Shapiro H."/>
            <person name="Aerts A."/>
            <person name="Otillar R.P."/>
            <person name="Terry A.Y."/>
            <person name="Boore J.L."/>
            <person name="Simakov O."/>
            <person name="Marletaz F."/>
            <person name="Cho S.-J."/>
            <person name="Edsinger-Gonzales E."/>
            <person name="Havlak P."/>
            <person name="Kuo D.-H."/>
            <person name="Larsson T."/>
            <person name="Lv J."/>
            <person name="Arendt D."/>
            <person name="Savage R."/>
            <person name="Osoegawa K."/>
            <person name="de Jong P."/>
            <person name="Lindberg D.R."/>
            <person name="Seaver E.C."/>
            <person name="Weisblat D.A."/>
            <person name="Putnam N.H."/>
            <person name="Grigoriev I.V."/>
            <person name="Rokhsar D.S."/>
        </authorList>
    </citation>
    <scope>NUCLEOTIDE SEQUENCE</scope>
    <source>
        <strain evidence="4">I ESC-2004</strain>
    </source>
</reference>
<sequence>MVDTDPKVALMCYKSTPLGSHLPSPAKLLYNRLIRSNIPARTVVNTRKMDEKSSMRTMSLDAERHYNRKAAKLMHCLKLVKLENYGAVDGTQESIDLHNTSILYAKESSAKMDKITQKVGDAVVGTADDLIVYGRDTEDHDQALHRLMQVVRRKVTERRHVPCSHPWSMDYPTEINLPETNTNMQPQAQPAMHAPMTQAPSEVFSEPRWSWCPMMTAFFGLILCWPLGVVALLAASTSYTDHKVKDFSRSSNKRSMALSCAIMAITVERDSFMSIRELPRLTSANQAEKCVYRLLLEGNDKCHHVCQYFKWRENWLKMDFESLFDATKMIPMPSPHKEYHC</sequence>
<accession>R7UYA1</accession>
<evidence type="ECO:0000313" key="3">
    <source>
        <dbReference type="EnsemblMetazoa" id="CapteP212860"/>
    </source>
</evidence>
<dbReference type="Proteomes" id="UP000014760">
    <property type="component" value="Unassembled WGS sequence"/>
</dbReference>
<dbReference type="EMBL" id="AMQN01005805">
    <property type="status" value="NOT_ANNOTATED_CDS"/>
    <property type="molecule type" value="Genomic_DNA"/>
</dbReference>
<dbReference type="EnsemblMetazoa" id="CapteT212860">
    <property type="protein sequence ID" value="CapteP212860"/>
    <property type="gene ID" value="CapteG212860"/>
</dbReference>
<dbReference type="EMBL" id="KB296865">
    <property type="protein sequence ID" value="ELU11232.1"/>
    <property type="molecule type" value="Genomic_DNA"/>
</dbReference>